<keyword evidence="1" id="KW-0732">Signal</keyword>
<reference evidence="2 3" key="1">
    <citation type="submission" date="2014-04" db="EMBL/GenBank/DDBJ databases">
        <authorList>
            <consortium name="DOE Joint Genome Institute"/>
            <person name="Kuo A."/>
            <person name="Kohler A."/>
            <person name="Costa M.D."/>
            <person name="Nagy L.G."/>
            <person name="Floudas D."/>
            <person name="Copeland A."/>
            <person name="Barry K.W."/>
            <person name="Cichocki N."/>
            <person name="Veneault-Fourrey C."/>
            <person name="LaButti K."/>
            <person name="Lindquist E.A."/>
            <person name="Lipzen A."/>
            <person name="Lundell T."/>
            <person name="Morin E."/>
            <person name="Murat C."/>
            <person name="Sun H."/>
            <person name="Tunlid A."/>
            <person name="Henrissat B."/>
            <person name="Grigoriev I.V."/>
            <person name="Hibbett D.S."/>
            <person name="Martin F."/>
            <person name="Nordberg H.P."/>
            <person name="Cantor M.N."/>
            <person name="Hua S.X."/>
        </authorList>
    </citation>
    <scope>NUCLEOTIDE SEQUENCE [LARGE SCALE GENOMIC DNA]</scope>
    <source>
        <strain evidence="2 3">Marx 270</strain>
    </source>
</reference>
<sequence>MYCSTSQLVLSAVTVTVASPLTQLCTTGMGTEKFTQGIKLKASESPVPRVYSYMPAGPAPFPLNCVPKSHLGTLCNTPSSGESAIGLS</sequence>
<feature type="signal peptide" evidence="1">
    <location>
        <begin position="1"/>
        <end position="18"/>
    </location>
</feature>
<evidence type="ECO:0000256" key="1">
    <source>
        <dbReference type="SAM" id="SignalP"/>
    </source>
</evidence>
<name>A0A0C3MXM2_PISTI</name>
<dbReference type="HOGENOM" id="CLU_2469989_0_0_1"/>
<protein>
    <recommendedName>
        <fullName evidence="4">Secreted protein</fullName>
    </recommendedName>
</protein>
<feature type="chain" id="PRO_5002180016" description="Secreted protein" evidence="1">
    <location>
        <begin position="19"/>
        <end position="88"/>
    </location>
</feature>
<gene>
    <name evidence="2" type="ORF">M404DRAFT_1008801</name>
</gene>
<dbReference type="EMBL" id="KN832147">
    <property type="protein sequence ID" value="KIN93654.1"/>
    <property type="molecule type" value="Genomic_DNA"/>
</dbReference>
<dbReference type="Proteomes" id="UP000054217">
    <property type="component" value="Unassembled WGS sequence"/>
</dbReference>
<organism evidence="2 3">
    <name type="scientific">Pisolithus tinctorius Marx 270</name>
    <dbReference type="NCBI Taxonomy" id="870435"/>
    <lineage>
        <taxon>Eukaryota</taxon>
        <taxon>Fungi</taxon>
        <taxon>Dikarya</taxon>
        <taxon>Basidiomycota</taxon>
        <taxon>Agaricomycotina</taxon>
        <taxon>Agaricomycetes</taxon>
        <taxon>Agaricomycetidae</taxon>
        <taxon>Boletales</taxon>
        <taxon>Sclerodermatineae</taxon>
        <taxon>Pisolithaceae</taxon>
        <taxon>Pisolithus</taxon>
    </lineage>
</organism>
<dbReference type="AlphaFoldDB" id="A0A0C3MXM2"/>
<dbReference type="InParanoid" id="A0A0C3MXM2"/>
<evidence type="ECO:0000313" key="3">
    <source>
        <dbReference type="Proteomes" id="UP000054217"/>
    </source>
</evidence>
<evidence type="ECO:0000313" key="2">
    <source>
        <dbReference type="EMBL" id="KIN93654.1"/>
    </source>
</evidence>
<proteinExistence type="predicted"/>
<evidence type="ECO:0008006" key="4">
    <source>
        <dbReference type="Google" id="ProtNLM"/>
    </source>
</evidence>
<accession>A0A0C3MXM2</accession>
<keyword evidence="3" id="KW-1185">Reference proteome</keyword>
<reference evidence="3" key="2">
    <citation type="submission" date="2015-01" db="EMBL/GenBank/DDBJ databases">
        <title>Evolutionary Origins and Diversification of the Mycorrhizal Mutualists.</title>
        <authorList>
            <consortium name="DOE Joint Genome Institute"/>
            <consortium name="Mycorrhizal Genomics Consortium"/>
            <person name="Kohler A."/>
            <person name="Kuo A."/>
            <person name="Nagy L.G."/>
            <person name="Floudas D."/>
            <person name="Copeland A."/>
            <person name="Barry K.W."/>
            <person name="Cichocki N."/>
            <person name="Veneault-Fourrey C."/>
            <person name="LaButti K."/>
            <person name="Lindquist E.A."/>
            <person name="Lipzen A."/>
            <person name="Lundell T."/>
            <person name="Morin E."/>
            <person name="Murat C."/>
            <person name="Riley R."/>
            <person name="Ohm R."/>
            <person name="Sun H."/>
            <person name="Tunlid A."/>
            <person name="Henrissat B."/>
            <person name="Grigoriev I.V."/>
            <person name="Hibbett D.S."/>
            <person name="Martin F."/>
        </authorList>
    </citation>
    <scope>NUCLEOTIDE SEQUENCE [LARGE SCALE GENOMIC DNA]</scope>
    <source>
        <strain evidence="3">Marx 270</strain>
    </source>
</reference>